<dbReference type="GO" id="GO:0004713">
    <property type="term" value="F:protein tyrosine kinase activity"/>
    <property type="evidence" value="ECO:0007669"/>
    <property type="project" value="UniProtKB-KW"/>
</dbReference>
<dbReference type="InterPro" id="IPR052468">
    <property type="entry name" value="Dual_spec_MAPK_kinase"/>
</dbReference>
<comment type="catalytic activity">
    <reaction evidence="12">
        <text>L-tyrosyl-[protein] + ATP = O-phospho-L-tyrosyl-[protein] + ADP + H(+)</text>
        <dbReference type="Rhea" id="RHEA:10596"/>
        <dbReference type="Rhea" id="RHEA-COMP:10136"/>
        <dbReference type="Rhea" id="RHEA-COMP:20101"/>
        <dbReference type="ChEBI" id="CHEBI:15378"/>
        <dbReference type="ChEBI" id="CHEBI:30616"/>
        <dbReference type="ChEBI" id="CHEBI:46858"/>
        <dbReference type="ChEBI" id="CHEBI:61978"/>
        <dbReference type="ChEBI" id="CHEBI:456216"/>
        <dbReference type="EC" id="2.7.12.2"/>
    </reaction>
</comment>
<feature type="domain" description="Protein kinase" evidence="13">
    <location>
        <begin position="74"/>
        <end position="320"/>
    </location>
</feature>
<keyword evidence="2" id="KW-0597">Phosphoprotein</keyword>
<dbReference type="GO" id="GO:0006950">
    <property type="term" value="P:response to stress"/>
    <property type="evidence" value="ECO:0007669"/>
    <property type="project" value="UniProtKB-ARBA"/>
</dbReference>
<dbReference type="PROSITE" id="PS50011">
    <property type="entry name" value="PROTEIN_KINASE_DOM"/>
    <property type="match status" value="1"/>
</dbReference>
<dbReference type="PROSITE" id="PS00108">
    <property type="entry name" value="PROTEIN_KINASE_ST"/>
    <property type="match status" value="1"/>
</dbReference>
<comment type="similarity">
    <text evidence="8">Belongs to the protein kinase superfamily. STE Ser/Thr protein kinase family. MAP kinase kinase subfamily.</text>
</comment>
<organism evidence="16">
    <name type="scientific">Echinostoma caproni</name>
    <dbReference type="NCBI Taxonomy" id="27848"/>
    <lineage>
        <taxon>Eukaryota</taxon>
        <taxon>Metazoa</taxon>
        <taxon>Spiralia</taxon>
        <taxon>Lophotrochozoa</taxon>
        <taxon>Platyhelminthes</taxon>
        <taxon>Trematoda</taxon>
        <taxon>Digenea</taxon>
        <taxon>Plagiorchiida</taxon>
        <taxon>Echinostomata</taxon>
        <taxon>Echinostomatoidea</taxon>
        <taxon>Echinostomatidae</taxon>
        <taxon>Echinostoma</taxon>
    </lineage>
</organism>
<dbReference type="PANTHER" id="PTHR47238">
    <property type="entry name" value="MITOGEN-ACTIVATED PROTEIN KINASE KINASE 5"/>
    <property type="match status" value="1"/>
</dbReference>
<dbReference type="SMART" id="SM00220">
    <property type="entry name" value="S_TKc"/>
    <property type="match status" value="1"/>
</dbReference>
<reference evidence="14 15" key="2">
    <citation type="submission" date="2018-11" db="EMBL/GenBank/DDBJ databases">
        <authorList>
            <consortium name="Pathogen Informatics"/>
        </authorList>
    </citation>
    <scope>NUCLEOTIDE SEQUENCE [LARGE SCALE GENOMIC DNA]</scope>
    <source>
        <strain evidence="14 15">Egypt</strain>
    </source>
</reference>
<evidence type="ECO:0000256" key="12">
    <source>
        <dbReference type="ARBA" id="ARBA00051693"/>
    </source>
</evidence>
<dbReference type="InterPro" id="IPR008271">
    <property type="entry name" value="Ser/Thr_kinase_AS"/>
</dbReference>
<dbReference type="WBParaSite" id="ECPE_0001745401-mRNA-1">
    <property type="protein sequence ID" value="ECPE_0001745401-mRNA-1"/>
    <property type="gene ID" value="ECPE_0001745401"/>
</dbReference>
<dbReference type="EMBL" id="UZAN01069164">
    <property type="protein sequence ID" value="VDP94700.1"/>
    <property type="molecule type" value="Genomic_DNA"/>
</dbReference>
<evidence type="ECO:0000313" key="16">
    <source>
        <dbReference type="WBParaSite" id="ECPE_0001745401-mRNA-1"/>
    </source>
</evidence>
<dbReference type="Gene3D" id="3.30.200.20">
    <property type="entry name" value="Phosphorylase Kinase, domain 1"/>
    <property type="match status" value="1"/>
</dbReference>
<evidence type="ECO:0000313" key="14">
    <source>
        <dbReference type="EMBL" id="VDP94700.1"/>
    </source>
</evidence>
<dbReference type="FunFam" id="3.30.200.20:FF:000040">
    <property type="entry name" value="Dual specificity mitogen-activated protein kinase kinase"/>
    <property type="match status" value="1"/>
</dbReference>
<dbReference type="GO" id="GO:0004674">
    <property type="term" value="F:protein serine/threonine kinase activity"/>
    <property type="evidence" value="ECO:0007669"/>
    <property type="project" value="UniProtKB-KW"/>
</dbReference>
<evidence type="ECO:0000256" key="10">
    <source>
        <dbReference type="ARBA" id="ARBA00049014"/>
    </source>
</evidence>
<evidence type="ECO:0000313" key="15">
    <source>
        <dbReference type="Proteomes" id="UP000272942"/>
    </source>
</evidence>
<accession>A0A183BDX4</accession>
<gene>
    <name evidence="14" type="ORF">ECPE_LOCUS17409</name>
</gene>
<dbReference type="GO" id="GO:0004708">
    <property type="term" value="F:MAP kinase kinase activity"/>
    <property type="evidence" value="ECO:0007669"/>
    <property type="project" value="UniProtKB-EC"/>
</dbReference>
<evidence type="ECO:0000256" key="4">
    <source>
        <dbReference type="ARBA" id="ARBA00022741"/>
    </source>
</evidence>
<dbReference type="PANTHER" id="PTHR47238:SF2">
    <property type="entry name" value="DUAL SPECIFICITY MITOGEN-ACTIVATED PROTEIN KINASE KINASE HEMIPTEROUS"/>
    <property type="match status" value="1"/>
</dbReference>
<dbReference type="InterPro" id="IPR011009">
    <property type="entry name" value="Kinase-like_dom_sf"/>
</dbReference>
<dbReference type="AlphaFoldDB" id="A0A183BDX4"/>
<name>A0A183BDX4_9TREM</name>
<sequence>MPNCPVHGPQFIPPTLAHHQLRMQGRRRFLFPHTTLIKRRICRCDLDAIRKMFEDSNGLLRFGHERIKAGKEDFDCEKVLAYGNCSEVRKMRHRKRRELVMAVKVMYLSSNSEEENKLIFSDLNVVTQINQYPFIVNCYGILFTGVEFWICMELMPTCLGQLLRDLSEPFPEHVIGKVVVSIVLALDYLKQKYNVIHRDVKPTNMLLGYQGEVKLCDFGISGKLQDSITRSASLGCIRYMSPERLKKQDYDVRSDVWSLGVSILELATGSFPYEDAKTEFALMTKIMEEEAPTLPAECSASPEFRLFVGKWWVFLFVVCV</sequence>
<dbReference type="Proteomes" id="UP000272942">
    <property type="component" value="Unassembled WGS sequence"/>
</dbReference>
<evidence type="ECO:0000256" key="3">
    <source>
        <dbReference type="ARBA" id="ARBA00022679"/>
    </source>
</evidence>
<comment type="catalytic activity">
    <reaction evidence="11">
        <text>L-threonyl-[protein] + ATP = O-phospho-L-threonyl-[protein] + ADP + H(+)</text>
        <dbReference type="Rhea" id="RHEA:46608"/>
        <dbReference type="Rhea" id="RHEA-COMP:11060"/>
        <dbReference type="Rhea" id="RHEA-COMP:11605"/>
        <dbReference type="ChEBI" id="CHEBI:15378"/>
        <dbReference type="ChEBI" id="CHEBI:30013"/>
        <dbReference type="ChEBI" id="CHEBI:30616"/>
        <dbReference type="ChEBI" id="CHEBI:61977"/>
        <dbReference type="ChEBI" id="CHEBI:456216"/>
        <dbReference type="EC" id="2.7.12.2"/>
    </reaction>
</comment>
<evidence type="ECO:0000256" key="8">
    <source>
        <dbReference type="ARBA" id="ARBA00038035"/>
    </source>
</evidence>
<dbReference type="InterPro" id="IPR000719">
    <property type="entry name" value="Prot_kinase_dom"/>
</dbReference>
<evidence type="ECO:0000256" key="1">
    <source>
        <dbReference type="ARBA" id="ARBA00022527"/>
    </source>
</evidence>
<dbReference type="Pfam" id="PF00069">
    <property type="entry name" value="Pkinase"/>
    <property type="match status" value="1"/>
</dbReference>
<keyword evidence="15" id="KW-1185">Reference proteome</keyword>
<dbReference type="SUPFAM" id="SSF56112">
    <property type="entry name" value="Protein kinase-like (PK-like)"/>
    <property type="match status" value="1"/>
</dbReference>
<reference evidence="16" key="1">
    <citation type="submission" date="2016-06" db="UniProtKB">
        <authorList>
            <consortium name="WormBaseParasite"/>
        </authorList>
    </citation>
    <scope>IDENTIFICATION</scope>
</reference>
<proteinExistence type="inferred from homology"/>
<keyword evidence="5" id="KW-0418">Kinase</keyword>
<keyword evidence="4" id="KW-0547">Nucleotide-binding</keyword>
<evidence type="ECO:0000256" key="7">
    <source>
        <dbReference type="ARBA" id="ARBA00023137"/>
    </source>
</evidence>
<evidence type="ECO:0000256" key="9">
    <source>
        <dbReference type="ARBA" id="ARBA00038999"/>
    </source>
</evidence>
<evidence type="ECO:0000256" key="11">
    <source>
        <dbReference type="ARBA" id="ARBA00049299"/>
    </source>
</evidence>
<evidence type="ECO:0000256" key="2">
    <source>
        <dbReference type="ARBA" id="ARBA00022553"/>
    </source>
</evidence>
<dbReference type="Gene3D" id="1.10.510.10">
    <property type="entry name" value="Transferase(Phosphotransferase) domain 1"/>
    <property type="match status" value="1"/>
</dbReference>
<dbReference type="OrthoDB" id="10252354at2759"/>
<evidence type="ECO:0000256" key="5">
    <source>
        <dbReference type="ARBA" id="ARBA00022777"/>
    </source>
</evidence>
<keyword evidence="7" id="KW-0829">Tyrosine-protein kinase</keyword>
<evidence type="ECO:0000259" key="13">
    <source>
        <dbReference type="PROSITE" id="PS50011"/>
    </source>
</evidence>
<protein>
    <recommendedName>
        <fullName evidence="9">mitogen-activated protein kinase kinase</fullName>
        <ecNumber evidence="9">2.7.12.2</ecNumber>
    </recommendedName>
</protein>
<keyword evidence="3" id="KW-0808">Transferase</keyword>
<dbReference type="GO" id="GO:0005524">
    <property type="term" value="F:ATP binding"/>
    <property type="evidence" value="ECO:0007669"/>
    <property type="project" value="UniProtKB-KW"/>
</dbReference>
<keyword evidence="6" id="KW-0067">ATP-binding</keyword>
<evidence type="ECO:0000256" key="6">
    <source>
        <dbReference type="ARBA" id="ARBA00022840"/>
    </source>
</evidence>
<comment type="catalytic activity">
    <reaction evidence="10">
        <text>L-seryl-[protein] + ATP = O-phospho-L-seryl-[protein] + ADP + H(+)</text>
        <dbReference type="Rhea" id="RHEA:17989"/>
        <dbReference type="Rhea" id="RHEA-COMP:9863"/>
        <dbReference type="Rhea" id="RHEA-COMP:11604"/>
        <dbReference type="ChEBI" id="CHEBI:15378"/>
        <dbReference type="ChEBI" id="CHEBI:29999"/>
        <dbReference type="ChEBI" id="CHEBI:30616"/>
        <dbReference type="ChEBI" id="CHEBI:83421"/>
        <dbReference type="ChEBI" id="CHEBI:456216"/>
        <dbReference type="EC" id="2.7.12.2"/>
    </reaction>
</comment>
<dbReference type="EC" id="2.7.12.2" evidence="9"/>
<keyword evidence="1" id="KW-0723">Serine/threonine-protein kinase</keyword>